<organism evidence="2 3">
    <name type="scientific">Parabacteroides distasonis</name>
    <dbReference type="NCBI Taxonomy" id="823"/>
    <lineage>
        <taxon>Bacteria</taxon>
        <taxon>Pseudomonadati</taxon>
        <taxon>Bacteroidota</taxon>
        <taxon>Bacteroidia</taxon>
        <taxon>Bacteroidales</taxon>
        <taxon>Tannerellaceae</taxon>
        <taxon>Parabacteroides</taxon>
    </lineage>
</organism>
<feature type="transmembrane region" description="Helical" evidence="1">
    <location>
        <begin position="342"/>
        <end position="362"/>
    </location>
</feature>
<proteinExistence type="predicted"/>
<dbReference type="EMBL" id="CYXP01000010">
    <property type="protein sequence ID" value="CUN31133.1"/>
    <property type="molecule type" value="Genomic_DNA"/>
</dbReference>
<evidence type="ECO:0000256" key="1">
    <source>
        <dbReference type="SAM" id="Phobius"/>
    </source>
</evidence>
<reference evidence="2 3" key="1">
    <citation type="submission" date="2015-09" db="EMBL/GenBank/DDBJ databases">
        <authorList>
            <consortium name="Pathogen Informatics"/>
        </authorList>
    </citation>
    <scope>NUCLEOTIDE SEQUENCE [LARGE SCALE GENOMIC DNA]</scope>
    <source>
        <strain evidence="2 3">2789STDY5608872</strain>
    </source>
</reference>
<feature type="transmembrane region" description="Helical" evidence="1">
    <location>
        <begin position="374"/>
        <end position="396"/>
    </location>
</feature>
<sequence>MAAVLLPSKIKRQKIMDTAIQTNKTSRRRVSDLFFILWAGGAALLSYSLVYMLRKPYTAAAFEDLEVFNMDYKVAVTIVQILGYVVSKFMGIKLISELRREERLRFILMSVVMAELSLVFFGLLSAPYNIAAMFLNGLSLGCMWGIIFSFIEGRRMTDVLASLLGVSMVISSGTAKSVGLYVMDTWQVSEFWMPALIGAVALPLLTLLGYALNRLPQPTEEDIALKSERETLNGRQRWELFKHFMPFLTMLFVANIAIVVLRDIKEDFLVNIIDMSGYSPWLFTQIDSVVTLTILAIFGLMVLVKDNFKALSVLYGLIITGMMVMAFVSFGQERMGLSPVTWLFLQSLCLYMAYLTFQTIFFDRFIACFKIRGNVGFFIVLTDFLGYTGTILVLVLKEFVGTRLDWAVFYNQLAGYVGIFCCATFVASFVYLRQRYRKETALCGCEEIATLEPTENNVLTIA</sequence>
<dbReference type="InterPro" id="IPR036259">
    <property type="entry name" value="MFS_trans_sf"/>
</dbReference>
<keyword evidence="1" id="KW-0472">Membrane</keyword>
<keyword evidence="1" id="KW-1133">Transmembrane helix</keyword>
<accession>A0A173VVB7</accession>
<protein>
    <recommendedName>
        <fullName evidence="4">MFS transporter</fullName>
    </recommendedName>
</protein>
<feature type="transmembrane region" description="Helical" evidence="1">
    <location>
        <begin position="72"/>
        <end position="92"/>
    </location>
</feature>
<feature type="transmembrane region" description="Helical" evidence="1">
    <location>
        <begin position="281"/>
        <end position="304"/>
    </location>
</feature>
<feature type="transmembrane region" description="Helical" evidence="1">
    <location>
        <begin position="130"/>
        <end position="151"/>
    </location>
</feature>
<evidence type="ECO:0008006" key="4">
    <source>
        <dbReference type="Google" id="ProtNLM"/>
    </source>
</evidence>
<feature type="transmembrane region" description="Helical" evidence="1">
    <location>
        <begin position="311"/>
        <end position="330"/>
    </location>
</feature>
<evidence type="ECO:0000313" key="2">
    <source>
        <dbReference type="EMBL" id="CUN31133.1"/>
    </source>
</evidence>
<feature type="transmembrane region" description="Helical" evidence="1">
    <location>
        <begin position="158"/>
        <end position="179"/>
    </location>
</feature>
<dbReference type="Proteomes" id="UP000095591">
    <property type="component" value="Unassembled WGS sequence"/>
</dbReference>
<dbReference type="AlphaFoldDB" id="A0A173VVB7"/>
<evidence type="ECO:0000313" key="3">
    <source>
        <dbReference type="Proteomes" id="UP000095591"/>
    </source>
</evidence>
<dbReference type="SUPFAM" id="SSF103473">
    <property type="entry name" value="MFS general substrate transporter"/>
    <property type="match status" value="1"/>
</dbReference>
<feature type="transmembrane region" description="Helical" evidence="1">
    <location>
        <begin position="33"/>
        <end position="52"/>
    </location>
</feature>
<feature type="transmembrane region" description="Helical" evidence="1">
    <location>
        <begin position="408"/>
        <end position="432"/>
    </location>
</feature>
<feature type="transmembrane region" description="Helical" evidence="1">
    <location>
        <begin position="191"/>
        <end position="212"/>
    </location>
</feature>
<keyword evidence="1" id="KW-0812">Transmembrane</keyword>
<dbReference type="InterPro" id="IPR043745">
    <property type="entry name" value="DUF5690"/>
</dbReference>
<gene>
    <name evidence="2" type="ORF">ERS852429_03673</name>
</gene>
<feature type="transmembrane region" description="Helical" evidence="1">
    <location>
        <begin position="104"/>
        <end position="124"/>
    </location>
</feature>
<name>A0A173VVB7_PARDI</name>
<feature type="transmembrane region" description="Helical" evidence="1">
    <location>
        <begin position="244"/>
        <end position="261"/>
    </location>
</feature>
<dbReference type="Pfam" id="PF18943">
    <property type="entry name" value="DUF5690"/>
    <property type="match status" value="1"/>
</dbReference>